<evidence type="ECO:0000256" key="2">
    <source>
        <dbReference type="ARBA" id="ARBA00023002"/>
    </source>
</evidence>
<dbReference type="AlphaFoldDB" id="A0A6J4VP91"/>
<dbReference type="PRINTS" id="PR00081">
    <property type="entry name" value="GDHRDH"/>
</dbReference>
<dbReference type="Gene3D" id="3.40.50.720">
    <property type="entry name" value="NAD(P)-binding Rossmann-like Domain"/>
    <property type="match status" value="1"/>
</dbReference>
<dbReference type="EC" id="1.1.1.100" evidence="3"/>
<dbReference type="NCBIfam" id="NF009389">
    <property type="entry name" value="PRK12748.1"/>
    <property type="match status" value="1"/>
</dbReference>
<sequence>METRSSAAAGPPLAGKVAVVTGAGRRGGIGAAICRALAVDGADILFTTWQPADRAIGLDDPDGPAALLSELRGLGGRAEELAVDLSRPEAPEAVLAAARERLGPPAILVNNAAWSTRDGYERLDAATLDAHYAVNLRATALLAVGFARGYEGGGGGRIVNLTSGQDRGPMPGELAYAATKGAIVAFTRTLAVEVGPKGITVNAVNPGPTDTGWMDDGLKRELLPRFPLGRLGRPEDAARLIAWLAGPDAGWVTGQLISSEGGFS</sequence>
<dbReference type="PANTHER" id="PTHR48107">
    <property type="entry name" value="NADPH-DEPENDENT ALDEHYDE REDUCTASE-LIKE PROTEIN, CHLOROPLASTIC-RELATED"/>
    <property type="match status" value="1"/>
</dbReference>
<dbReference type="GO" id="GO:0004316">
    <property type="term" value="F:3-oxoacyl-[acyl-carrier-protein] reductase (NADPH) activity"/>
    <property type="evidence" value="ECO:0007669"/>
    <property type="project" value="UniProtKB-EC"/>
</dbReference>
<organism evidence="3">
    <name type="scientific">uncultured Thermomicrobiales bacterium</name>
    <dbReference type="NCBI Taxonomy" id="1645740"/>
    <lineage>
        <taxon>Bacteria</taxon>
        <taxon>Pseudomonadati</taxon>
        <taxon>Thermomicrobiota</taxon>
        <taxon>Thermomicrobia</taxon>
        <taxon>Thermomicrobiales</taxon>
        <taxon>environmental samples</taxon>
    </lineage>
</organism>
<evidence type="ECO:0000256" key="1">
    <source>
        <dbReference type="ARBA" id="ARBA00006484"/>
    </source>
</evidence>
<dbReference type="PROSITE" id="PS00061">
    <property type="entry name" value="ADH_SHORT"/>
    <property type="match status" value="1"/>
</dbReference>
<name>A0A6J4VP91_9BACT</name>
<dbReference type="InterPro" id="IPR036291">
    <property type="entry name" value="NAD(P)-bd_dom_sf"/>
</dbReference>
<dbReference type="Pfam" id="PF13561">
    <property type="entry name" value="adh_short_C2"/>
    <property type="match status" value="1"/>
</dbReference>
<reference evidence="3" key="1">
    <citation type="submission" date="2020-02" db="EMBL/GenBank/DDBJ databases">
        <authorList>
            <person name="Meier V. D."/>
        </authorList>
    </citation>
    <scope>NUCLEOTIDE SEQUENCE</scope>
    <source>
        <strain evidence="3">AVDCRST_MAG59</strain>
    </source>
</reference>
<dbReference type="InterPro" id="IPR020904">
    <property type="entry name" value="Sc_DH/Rdtase_CS"/>
</dbReference>
<comment type="similarity">
    <text evidence="1">Belongs to the short-chain dehydrogenases/reductases (SDR) family.</text>
</comment>
<proteinExistence type="inferred from homology"/>
<gene>
    <name evidence="3" type="ORF">AVDCRST_MAG59-5365</name>
</gene>
<evidence type="ECO:0000313" key="3">
    <source>
        <dbReference type="EMBL" id="CAA9585065.1"/>
    </source>
</evidence>
<dbReference type="CDD" id="cd05233">
    <property type="entry name" value="SDR_c"/>
    <property type="match status" value="1"/>
</dbReference>
<keyword evidence="2 3" id="KW-0560">Oxidoreductase</keyword>
<dbReference type="EMBL" id="CADCWF010000375">
    <property type="protein sequence ID" value="CAA9585065.1"/>
    <property type="molecule type" value="Genomic_DNA"/>
</dbReference>
<accession>A0A6J4VP91</accession>
<dbReference type="PRINTS" id="PR00080">
    <property type="entry name" value="SDRFAMILY"/>
</dbReference>
<protein>
    <submittedName>
        <fullName evidence="3">3-oxoacyl-[acyl-carrier protein] reductase</fullName>
        <ecNumber evidence="3">1.1.1.100</ecNumber>
    </submittedName>
</protein>
<dbReference type="PANTHER" id="PTHR48107:SF7">
    <property type="entry name" value="RE15974P"/>
    <property type="match status" value="1"/>
</dbReference>
<dbReference type="SUPFAM" id="SSF51735">
    <property type="entry name" value="NAD(P)-binding Rossmann-fold domains"/>
    <property type="match status" value="1"/>
</dbReference>
<dbReference type="InterPro" id="IPR002347">
    <property type="entry name" value="SDR_fam"/>
</dbReference>